<sequence length="415" mass="43971">MFGLLPTALLAIISAFVHSPTGVIAAGQDLGRVLDAQKNLTVFQGLYRNHTKLFAEHIKNNVTIIAPNDAAFVRFGLERWNDIPENLVEASLKYHMLADVVTMGSVIRGESVYGATELTDPAFSNVTGGQTMMLTKQPGDEVVFTSGFGERGTVVADNVPFDGGLLQVIDSVMRVPERLETTARDAYKDLAAFLGALYATDLIEEFAEMPDVSIFAPHNTAFQQLAGTLGSLNKTEMKRILRYHIVPGNVTHTWELKNDTALATGANGTNITVTRFNNYIFVNSAQIIQTDILLANGIMQMIDNVLNPDQPSARPNTNLTSQLPVYTATGVTATGTAVPTPFTSELPCTASCPGWNSTTISAVTVTSTRATRTSTTTGGVRSTGANSNVAAARCTGLVGAGAALGVAMGALVVGL</sequence>
<comment type="caution">
    <text evidence="3">The sequence shown here is derived from an EMBL/GenBank/DDBJ whole genome shotgun (WGS) entry which is preliminary data.</text>
</comment>
<dbReference type="PANTHER" id="PTHR10900:SF77">
    <property type="entry name" value="FI19380P1"/>
    <property type="match status" value="1"/>
</dbReference>
<dbReference type="Proteomes" id="UP001174934">
    <property type="component" value="Unassembled WGS sequence"/>
</dbReference>
<dbReference type="Gene3D" id="2.30.180.10">
    <property type="entry name" value="FAS1 domain"/>
    <property type="match status" value="2"/>
</dbReference>
<dbReference type="PROSITE" id="PS50213">
    <property type="entry name" value="FAS1"/>
    <property type="match status" value="2"/>
</dbReference>
<gene>
    <name evidence="3" type="ORF">B0T17DRAFT_493039</name>
</gene>
<keyword evidence="4" id="KW-1185">Reference proteome</keyword>
<dbReference type="AlphaFoldDB" id="A0AA39X234"/>
<organism evidence="3 4">
    <name type="scientific">Bombardia bombarda</name>
    <dbReference type="NCBI Taxonomy" id="252184"/>
    <lineage>
        <taxon>Eukaryota</taxon>
        <taxon>Fungi</taxon>
        <taxon>Dikarya</taxon>
        <taxon>Ascomycota</taxon>
        <taxon>Pezizomycotina</taxon>
        <taxon>Sordariomycetes</taxon>
        <taxon>Sordariomycetidae</taxon>
        <taxon>Sordariales</taxon>
        <taxon>Lasiosphaeriaceae</taxon>
        <taxon>Bombardia</taxon>
    </lineage>
</organism>
<keyword evidence="1" id="KW-0732">Signal</keyword>
<dbReference type="EMBL" id="JAULSR010000003">
    <property type="protein sequence ID" value="KAK0625395.1"/>
    <property type="molecule type" value="Genomic_DNA"/>
</dbReference>
<dbReference type="PANTHER" id="PTHR10900">
    <property type="entry name" value="PERIOSTIN-RELATED"/>
    <property type="match status" value="1"/>
</dbReference>
<feature type="domain" description="FAS1" evidence="2">
    <location>
        <begin position="177"/>
        <end position="306"/>
    </location>
</feature>
<accession>A0AA39X234</accession>
<dbReference type="SMART" id="SM00554">
    <property type="entry name" value="FAS1"/>
    <property type="match status" value="2"/>
</dbReference>
<dbReference type="SUPFAM" id="SSF82153">
    <property type="entry name" value="FAS1 domain"/>
    <property type="match status" value="2"/>
</dbReference>
<dbReference type="Pfam" id="PF02469">
    <property type="entry name" value="Fasciclin"/>
    <property type="match status" value="2"/>
</dbReference>
<evidence type="ECO:0000313" key="3">
    <source>
        <dbReference type="EMBL" id="KAK0625395.1"/>
    </source>
</evidence>
<evidence type="ECO:0000313" key="4">
    <source>
        <dbReference type="Proteomes" id="UP001174934"/>
    </source>
</evidence>
<evidence type="ECO:0000259" key="2">
    <source>
        <dbReference type="PROSITE" id="PS50213"/>
    </source>
</evidence>
<feature type="domain" description="FAS1" evidence="2">
    <location>
        <begin position="27"/>
        <end position="173"/>
    </location>
</feature>
<proteinExistence type="predicted"/>
<dbReference type="GO" id="GO:0016236">
    <property type="term" value="P:macroautophagy"/>
    <property type="evidence" value="ECO:0007669"/>
    <property type="project" value="TreeGrafter"/>
</dbReference>
<reference evidence="3" key="1">
    <citation type="submission" date="2023-06" db="EMBL/GenBank/DDBJ databases">
        <title>Genome-scale phylogeny and comparative genomics of the fungal order Sordariales.</title>
        <authorList>
            <consortium name="Lawrence Berkeley National Laboratory"/>
            <person name="Hensen N."/>
            <person name="Bonometti L."/>
            <person name="Westerberg I."/>
            <person name="Brannstrom I.O."/>
            <person name="Guillou S."/>
            <person name="Cros-Aarteil S."/>
            <person name="Calhoun S."/>
            <person name="Haridas S."/>
            <person name="Kuo A."/>
            <person name="Mondo S."/>
            <person name="Pangilinan J."/>
            <person name="Riley R."/>
            <person name="LaButti K."/>
            <person name="Andreopoulos B."/>
            <person name="Lipzen A."/>
            <person name="Chen C."/>
            <person name="Yanf M."/>
            <person name="Daum C."/>
            <person name="Ng V."/>
            <person name="Clum A."/>
            <person name="Steindorff A."/>
            <person name="Ohm R."/>
            <person name="Martin F."/>
            <person name="Silar P."/>
            <person name="Natvig D."/>
            <person name="Lalanne C."/>
            <person name="Gautier V."/>
            <person name="Ament-velasquez S.L."/>
            <person name="Kruys A."/>
            <person name="Hutchinson M.I."/>
            <person name="Powell A.J."/>
            <person name="Barry K."/>
            <person name="Miller A.N."/>
            <person name="Grigoriev I.V."/>
            <person name="Debuchy R."/>
            <person name="Gladieux P."/>
            <person name="Thoren M.H."/>
            <person name="Johannesson H."/>
        </authorList>
    </citation>
    <scope>NUCLEOTIDE SEQUENCE</scope>
    <source>
        <strain evidence="3">SMH3391-2</strain>
    </source>
</reference>
<feature type="signal peptide" evidence="1">
    <location>
        <begin position="1"/>
        <end position="25"/>
    </location>
</feature>
<protein>
    <submittedName>
        <fullName evidence="3">FAS1 domain-containing protein</fullName>
    </submittedName>
</protein>
<name>A0AA39X234_9PEZI</name>
<feature type="chain" id="PRO_5041200182" evidence="1">
    <location>
        <begin position="26"/>
        <end position="415"/>
    </location>
</feature>
<dbReference type="InterPro" id="IPR000782">
    <property type="entry name" value="FAS1_domain"/>
</dbReference>
<dbReference type="InterPro" id="IPR036378">
    <property type="entry name" value="FAS1_dom_sf"/>
</dbReference>
<dbReference type="InterPro" id="IPR050904">
    <property type="entry name" value="Adhesion/Biosynth-related"/>
</dbReference>
<evidence type="ECO:0000256" key="1">
    <source>
        <dbReference type="SAM" id="SignalP"/>
    </source>
</evidence>
<dbReference type="GO" id="GO:0000329">
    <property type="term" value="C:fungal-type vacuole membrane"/>
    <property type="evidence" value="ECO:0007669"/>
    <property type="project" value="TreeGrafter"/>
</dbReference>